<dbReference type="Proteomes" id="UP001500784">
    <property type="component" value="Unassembled WGS sequence"/>
</dbReference>
<organism evidence="1 2">
    <name type="scientific">Arthrobacter gandavensis</name>
    <dbReference type="NCBI Taxonomy" id="169960"/>
    <lineage>
        <taxon>Bacteria</taxon>
        <taxon>Bacillati</taxon>
        <taxon>Actinomycetota</taxon>
        <taxon>Actinomycetes</taxon>
        <taxon>Micrococcales</taxon>
        <taxon>Micrococcaceae</taxon>
        <taxon>Arthrobacter</taxon>
    </lineage>
</organism>
<dbReference type="RefSeq" id="WP_275124619.1">
    <property type="nucleotide sequence ID" value="NZ_BAAALV010000002.1"/>
</dbReference>
<reference evidence="1 2" key="1">
    <citation type="journal article" date="2019" name="Int. J. Syst. Evol. Microbiol.">
        <title>The Global Catalogue of Microorganisms (GCM) 10K type strain sequencing project: providing services to taxonomists for standard genome sequencing and annotation.</title>
        <authorList>
            <consortium name="The Broad Institute Genomics Platform"/>
            <consortium name="The Broad Institute Genome Sequencing Center for Infectious Disease"/>
            <person name="Wu L."/>
            <person name="Ma J."/>
        </authorList>
    </citation>
    <scope>NUCLEOTIDE SEQUENCE [LARGE SCALE GENOMIC DNA]</scope>
    <source>
        <strain evidence="1 2">JCM 13316</strain>
    </source>
</reference>
<sequence>MELLIFLIVAAAVVGGLAWGRRHFSHEIDRAKRIRRSNRNGR</sequence>
<accession>A0ABN2P4M4</accession>
<keyword evidence="2" id="KW-1185">Reference proteome</keyword>
<dbReference type="EMBL" id="BAAALV010000002">
    <property type="protein sequence ID" value="GAA1912019.1"/>
    <property type="molecule type" value="Genomic_DNA"/>
</dbReference>
<evidence type="ECO:0008006" key="3">
    <source>
        <dbReference type="Google" id="ProtNLM"/>
    </source>
</evidence>
<evidence type="ECO:0000313" key="2">
    <source>
        <dbReference type="Proteomes" id="UP001500784"/>
    </source>
</evidence>
<gene>
    <name evidence="1" type="ORF">GCM10009688_16210</name>
</gene>
<protein>
    <recommendedName>
        <fullName evidence="3">Cell division protein ZipA</fullName>
    </recommendedName>
</protein>
<comment type="caution">
    <text evidence="1">The sequence shown here is derived from an EMBL/GenBank/DDBJ whole genome shotgun (WGS) entry which is preliminary data.</text>
</comment>
<evidence type="ECO:0000313" key="1">
    <source>
        <dbReference type="EMBL" id="GAA1912019.1"/>
    </source>
</evidence>
<proteinExistence type="predicted"/>
<name>A0ABN2P4M4_9MICC</name>